<gene>
    <name evidence="1" type="ORF">NTJ_09666</name>
</gene>
<evidence type="ECO:0008006" key="3">
    <source>
        <dbReference type="Google" id="ProtNLM"/>
    </source>
</evidence>
<evidence type="ECO:0000313" key="1">
    <source>
        <dbReference type="EMBL" id="BES96853.1"/>
    </source>
</evidence>
<accession>A0ABN7AXF9</accession>
<organism evidence="1 2">
    <name type="scientific">Nesidiocoris tenuis</name>
    <dbReference type="NCBI Taxonomy" id="355587"/>
    <lineage>
        <taxon>Eukaryota</taxon>
        <taxon>Metazoa</taxon>
        <taxon>Ecdysozoa</taxon>
        <taxon>Arthropoda</taxon>
        <taxon>Hexapoda</taxon>
        <taxon>Insecta</taxon>
        <taxon>Pterygota</taxon>
        <taxon>Neoptera</taxon>
        <taxon>Paraneoptera</taxon>
        <taxon>Hemiptera</taxon>
        <taxon>Heteroptera</taxon>
        <taxon>Panheteroptera</taxon>
        <taxon>Cimicomorpha</taxon>
        <taxon>Miridae</taxon>
        <taxon>Dicyphina</taxon>
        <taxon>Nesidiocoris</taxon>
    </lineage>
</organism>
<sequence>MMFSGINDRSTELRENVLDEDLKVDKSHVSGFGGFRVRNSKREALNDEGNDYSADYQGYFRLSSGKSPTSYIMLAFSRGRTNQADGYADKDFPNADGAWKFKQQLSR</sequence>
<dbReference type="EMBL" id="AP028915">
    <property type="protein sequence ID" value="BES96853.1"/>
    <property type="molecule type" value="Genomic_DNA"/>
</dbReference>
<evidence type="ECO:0000313" key="2">
    <source>
        <dbReference type="Proteomes" id="UP001307889"/>
    </source>
</evidence>
<keyword evidence="2" id="KW-1185">Reference proteome</keyword>
<protein>
    <recommendedName>
        <fullName evidence="3">Fibrinogen C-terminal domain-containing protein</fullName>
    </recommendedName>
</protein>
<dbReference type="Proteomes" id="UP001307889">
    <property type="component" value="Chromosome 7"/>
</dbReference>
<proteinExistence type="predicted"/>
<reference evidence="1 2" key="1">
    <citation type="submission" date="2023-09" db="EMBL/GenBank/DDBJ databases">
        <title>Nesidiocoris tenuis whole genome shotgun sequence.</title>
        <authorList>
            <person name="Shibata T."/>
            <person name="Shimoda M."/>
            <person name="Kobayashi T."/>
            <person name="Uehara T."/>
        </authorList>
    </citation>
    <scope>NUCLEOTIDE SEQUENCE [LARGE SCALE GENOMIC DNA]</scope>
    <source>
        <strain evidence="1 2">Japan</strain>
    </source>
</reference>
<name>A0ABN7AXF9_9HEMI</name>